<dbReference type="Gene3D" id="3.40.50.1440">
    <property type="entry name" value="Tubulin/FtsZ, GTPase domain"/>
    <property type="match status" value="1"/>
</dbReference>
<reference evidence="1 2" key="1">
    <citation type="submission" date="2024-06" db="EMBL/GenBank/DDBJ databases">
        <title>Soil Sphingobacterium thalpophilum.</title>
        <authorList>
            <person name="Yang J."/>
            <person name="Li J."/>
        </authorList>
    </citation>
    <scope>NUCLEOTIDE SEQUENCE [LARGE SCALE GENOMIC DNA]</scope>
    <source>
        <strain evidence="1 2">22g91tb</strain>
    </source>
</reference>
<dbReference type="Proteomes" id="UP001566204">
    <property type="component" value="Unassembled WGS sequence"/>
</dbReference>
<comment type="caution">
    <text evidence="1">The sequence shown here is derived from an EMBL/GenBank/DDBJ whole genome shotgun (WGS) entry which is preliminary data.</text>
</comment>
<organism evidence="1 2">
    <name type="scientific">Sphingobacterium thalpophilum</name>
    <dbReference type="NCBI Taxonomy" id="259"/>
    <lineage>
        <taxon>Bacteria</taxon>
        <taxon>Pseudomonadati</taxon>
        <taxon>Bacteroidota</taxon>
        <taxon>Sphingobacteriia</taxon>
        <taxon>Sphingobacteriales</taxon>
        <taxon>Sphingobacteriaceae</taxon>
        <taxon>Sphingobacterium</taxon>
    </lineage>
</organism>
<dbReference type="SUPFAM" id="SSF52490">
    <property type="entry name" value="Tubulin nucleotide-binding domain-like"/>
    <property type="match status" value="1"/>
</dbReference>
<keyword evidence="2" id="KW-1185">Reference proteome</keyword>
<sequence length="167" mass="19566">MLSLEAIYVGIGGTGGSIIKSQDRFFHNKRYLYLDKGADLQYGYDELAGIERNIYNKQNLPSYFSNENRYILFLGLGGKTGSYIITEILDYLHTNNIEHQCYCFYPYHFEPKSRIFIADEALVSLERYQNVTILNMDEMKKRFQNLSLASPFWIPNDILIEEYIRVD</sequence>
<evidence type="ECO:0000313" key="1">
    <source>
        <dbReference type="EMBL" id="MEZ0451044.1"/>
    </source>
</evidence>
<protein>
    <submittedName>
        <fullName evidence="1">Uncharacterized protein</fullName>
    </submittedName>
</protein>
<accession>A0ABV4H977</accession>
<dbReference type="InterPro" id="IPR036525">
    <property type="entry name" value="Tubulin/FtsZ_GTPase_sf"/>
</dbReference>
<proteinExistence type="predicted"/>
<evidence type="ECO:0000313" key="2">
    <source>
        <dbReference type="Proteomes" id="UP001566204"/>
    </source>
</evidence>
<dbReference type="EMBL" id="JBEOQB010000001">
    <property type="protein sequence ID" value="MEZ0451044.1"/>
    <property type="molecule type" value="Genomic_DNA"/>
</dbReference>
<name>A0ABV4H977_9SPHI</name>
<gene>
    <name evidence="1" type="ORF">ABTW24_05505</name>
</gene>
<dbReference type="RefSeq" id="WP_370481128.1">
    <property type="nucleotide sequence ID" value="NZ_JBEOQA010000001.1"/>
</dbReference>